<reference evidence="2 3" key="1">
    <citation type="submission" date="2017-01" db="EMBL/GenBank/DDBJ databases">
        <authorList>
            <person name="Mah S.A."/>
            <person name="Swanson W.J."/>
            <person name="Moy G.W."/>
            <person name="Vacquier V.D."/>
        </authorList>
    </citation>
    <scope>NUCLEOTIDE SEQUENCE [LARGE SCALE GENOMIC DNA]</scope>
    <source>
        <strain evidence="2 3">GSMNP</strain>
    </source>
</reference>
<protein>
    <submittedName>
        <fullName evidence="2">Uncharacterized protein</fullName>
    </submittedName>
</protein>
<organism evidence="2 3">
    <name type="scientific">Smittium culicis</name>
    <dbReference type="NCBI Taxonomy" id="133412"/>
    <lineage>
        <taxon>Eukaryota</taxon>
        <taxon>Fungi</taxon>
        <taxon>Fungi incertae sedis</taxon>
        <taxon>Zoopagomycota</taxon>
        <taxon>Kickxellomycotina</taxon>
        <taxon>Harpellomycetes</taxon>
        <taxon>Harpellales</taxon>
        <taxon>Legeriomycetaceae</taxon>
        <taxon>Smittium</taxon>
    </lineage>
</organism>
<proteinExistence type="predicted"/>
<dbReference type="AlphaFoldDB" id="A0A1R1XKR5"/>
<dbReference type="Proteomes" id="UP000187283">
    <property type="component" value="Unassembled WGS sequence"/>
</dbReference>
<gene>
    <name evidence="2" type="ORF">AYI70_g7392</name>
</gene>
<sequence length="886" mass="99676">MYVDKGDQFFHRSIISDVEDRNNKLALGDTVLKLIVKDSQDFEDSNGLSIYQEKSDLLNRLESALSKIENSHVSESDRLVIPGKSPTYDKDEKDAKDSKYISLEYSDFNNNKKSVVSQMSKANIPLKTKNLEPNYKESINGNKKDNIKNSSIENIFEDTDFFSTSKTNLGLKLQLEIGREKYSEVLSTESIKNSNFRDINGSLYSDIIDKSYSILLNDRQKSKDTVILDNNHSSNLARATSKASTHSRRSKKKGSKLNKIAIIGSVRRRFVPRTKNAACLVKNSPSKEKENELRTVNGIVSENFADSELEHKMLKRVQNGGKNTLFESRNNKFNTNRSVNGTNKVKQASPSSYSLGAHKEYMFEDVGGEYLSSISHQTNLNNIPSAQNETFSNNRNNTNFAIVSENACTQGLHGNQNPDMSYNNVEISRNNFPINHGYLYQNTDSKNFAPMMGAGLYGSIYSHGGHNGLNSPTNDILPNRNFQIYSDRNTNYLNSMYMPAQESYKPTNSPSNLYTRANTPINQSLHALPINRVNNGPTSGYSATRNYTSNKYAKSMSSNPQEEMKIYGSIEGNLNSNRVLAGVKSPNILYNGGTNKSQNSLQKGLNSQYFKVPDGNVSSNNQKYLLDCIPGNNSQKNKGINGLKDFRKAKNSSPLGSRGVYVNYIRKDNQPFIDIKDPITRFEQKAKKEPPRNYGSLRDLTLSTNSLDQSKKYMSSSGFNESKFSLKSEHFNQNNSIVSGIKKVGKNKQPSERTLINSNFAKNSEGDFVLYKEGYNSPTKPEIDQYGFLSKGGNHNISNKYGMDQSYPKYINKVNYSSINKTNPPDFKNLNEGMFNNYSRNLNTSIQGSMENPYLYSSIPGNIQNIPKPRYKMHPASMKNTLEKSR</sequence>
<evidence type="ECO:0000256" key="1">
    <source>
        <dbReference type="SAM" id="MobiDB-lite"/>
    </source>
</evidence>
<evidence type="ECO:0000313" key="3">
    <source>
        <dbReference type="Proteomes" id="UP000187283"/>
    </source>
</evidence>
<name>A0A1R1XKR5_9FUNG</name>
<accession>A0A1R1XKR5</accession>
<comment type="caution">
    <text evidence="2">The sequence shown here is derived from an EMBL/GenBank/DDBJ whole genome shotgun (WGS) entry which is preliminary data.</text>
</comment>
<dbReference type="OrthoDB" id="5660529at2759"/>
<keyword evidence="3" id="KW-1185">Reference proteome</keyword>
<evidence type="ECO:0000313" key="2">
    <source>
        <dbReference type="EMBL" id="OMJ15242.1"/>
    </source>
</evidence>
<feature type="compositionally biased region" description="Basic residues" evidence="1">
    <location>
        <begin position="245"/>
        <end position="255"/>
    </location>
</feature>
<feature type="region of interest" description="Disordered" evidence="1">
    <location>
        <begin position="236"/>
        <end position="255"/>
    </location>
</feature>
<dbReference type="EMBL" id="LSSN01002732">
    <property type="protein sequence ID" value="OMJ15242.1"/>
    <property type="molecule type" value="Genomic_DNA"/>
</dbReference>
<feature type="region of interest" description="Disordered" evidence="1">
    <location>
        <begin position="323"/>
        <end position="351"/>
    </location>
</feature>